<sequence length="468" mass="54051">MQQLKDFEFILFGATGDLAMRKIFPSLYGAYSKGLLSPKGRIIATGRSVLDLGQFLGELEKKSKIHIKNCDEKKWAEFTQNISYVSINLNKLADFKILKNSLDQRCDNRVIYFSISPQYFIKACEHLAQIGFNEKNVKIVLEKPLGMDLKSCQEINDAIAKYYKEEQIYRIDHYLGKEVIQNLLVLRACNPLFLSVWDREHIDCVEITIFEALGVEARGEFYDNTGALRDMLQNHILQILSLIAMKIPKVLDAPSIREAKLELLKKLKPFKKEEIKKQVIRAQYGKSAGFKAYLEEENIREHSQAETFVAIKAQIEDPMWLGVPFYLRTGKRMAESFGQIVISFKNKNLQGYTNKLIIFLQPDNHISLNLKTKKIGNSMDVEEKTLDLHLDDSAAMQPYEKLILDVIEGNQASFNHREELEAAWRWIDPILENWKNNESELYLYPAGSWGPKEALDLVYECSHEWHNC</sequence>
<gene>
    <name evidence="7 10" type="primary">zwf</name>
    <name evidence="10" type="ordered locus">HMU04960</name>
</gene>
<dbReference type="EMBL" id="FN555004">
    <property type="protein sequence ID" value="CBG39757.1"/>
    <property type="molecule type" value="Genomic_DNA"/>
</dbReference>
<evidence type="ECO:0000256" key="7">
    <source>
        <dbReference type="HAMAP-Rule" id="MF_00966"/>
    </source>
</evidence>
<name>D3UGY5_HELM1</name>
<dbReference type="GO" id="GO:0006006">
    <property type="term" value="P:glucose metabolic process"/>
    <property type="evidence" value="ECO:0007669"/>
    <property type="project" value="UniProtKB-KW"/>
</dbReference>
<keyword evidence="4 7" id="KW-0521">NADP</keyword>
<organism evidence="10 11">
    <name type="scientific">Helicobacter mustelae (strain ATCC 43772 / CCUG 25715 / CIP 103759 / LMG 18044 / NCTC 12198 / R85-136P)</name>
    <name type="common">Campylobacter mustelae</name>
    <dbReference type="NCBI Taxonomy" id="679897"/>
    <lineage>
        <taxon>Bacteria</taxon>
        <taxon>Pseudomonadati</taxon>
        <taxon>Campylobacterota</taxon>
        <taxon>Epsilonproteobacteria</taxon>
        <taxon>Campylobacterales</taxon>
        <taxon>Helicobacteraceae</taxon>
        <taxon>Helicobacter</taxon>
    </lineage>
</organism>
<feature type="binding site" evidence="7">
    <location>
        <position position="177"/>
    </location>
    <ligand>
        <name>substrate</name>
    </ligand>
</feature>
<accession>D3UGY5</accession>
<keyword evidence="5 7" id="KW-0560">Oxidoreductase</keyword>
<feature type="binding site" evidence="7">
    <location>
        <position position="143"/>
    </location>
    <ligand>
        <name>NADP(+)</name>
        <dbReference type="ChEBI" id="CHEBI:58349"/>
    </ligand>
</feature>
<dbReference type="KEGG" id="hms:HMU04960"/>
<comment type="caution">
    <text evidence="7">Lacks conserved residue(s) required for the propagation of feature annotation.</text>
</comment>
<dbReference type="eggNOG" id="COG0364">
    <property type="taxonomic scope" value="Bacteria"/>
</dbReference>
<comment type="function">
    <text evidence="7">Catalyzes the oxidation of glucose 6-phosphate to 6-phosphogluconolactone.</text>
</comment>
<dbReference type="GO" id="GO:0050661">
    <property type="term" value="F:NADP binding"/>
    <property type="evidence" value="ECO:0007669"/>
    <property type="project" value="UniProtKB-UniRule"/>
</dbReference>
<dbReference type="NCBIfam" id="TIGR00871">
    <property type="entry name" value="zwf"/>
    <property type="match status" value="1"/>
</dbReference>
<dbReference type="EC" id="1.1.1.49" evidence="7"/>
<dbReference type="PANTHER" id="PTHR23429">
    <property type="entry name" value="GLUCOSE-6-PHOSPHATE 1-DEHYDROGENASE G6PD"/>
    <property type="match status" value="1"/>
</dbReference>
<evidence type="ECO:0000256" key="1">
    <source>
        <dbReference type="ARBA" id="ARBA00004937"/>
    </source>
</evidence>
<evidence type="ECO:0000256" key="2">
    <source>
        <dbReference type="ARBA" id="ARBA00009975"/>
    </source>
</evidence>
<evidence type="ECO:0000256" key="3">
    <source>
        <dbReference type="ARBA" id="ARBA00022526"/>
    </source>
</evidence>
<dbReference type="InterPro" id="IPR022675">
    <property type="entry name" value="G6P_DH_C"/>
</dbReference>
<dbReference type="Pfam" id="PF02781">
    <property type="entry name" value="G6PD_C"/>
    <property type="match status" value="1"/>
</dbReference>
<dbReference type="InterPro" id="IPR019796">
    <property type="entry name" value="G6P_DH_AS"/>
</dbReference>
<dbReference type="GO" id="GO:0005829">
    <property type="term" value="C:cytosol"/>
    <property type="evidence" value="ECO:0007669"/>
    <property type="project" value="TreeGrafter"/>
</dbReference>
<dbReference type="AlphaFoldDB" id="D3UGY5"/>
<dbReference type="Proteomes" id="UP000001522">
    <property type="component" value="Chromosome"/>
</dbReference>
<dbReference type="HOGENOM" id="CLU_013524_5_0_7"/>
<evidence type="ECO:0000256" key="6">
    <source>
        <dbReference type="ARBA" id="ARBA00023277"/>
    </source>
</evidence>
<dbReference type="PIRSF" id="PIRSF000110">
    <property type="entry name" value="G6PD"/>
    <property type="match status" value="1"/>
</dbReference>
<dbReference type="Gene3D" id="3.30.360.10">
    <property type="entry name" value="Dihydrodipicolinate Reductase, domain 2"/>
    <property type="match status" value="1"/>
</dbReference>
<dbReference type="Pfam" id="PF00479">
    <property type="entry name" value="G6PD_N"/>
    <property type="match status" value="1"/>
</dbReference>
<dbReference type="PANTHER" id="PTHR23429:SF0">
    <property type="entry name" value="GLUCOSE-6-PHOSPHATE 1-DEHYDROGENASE"/>
    <property type="match status" value="1"/>
</dbReference>
<keyword evidence="6 7" id="KW-0119">Carbohydrate metabolism</keyword>
<dbReference type="PROSITE" id="PS00069">
    <property type="entry name" value="G6P_DEHYDROGENASE"/>
    <property type="match status" value="1"/>
</dbReference>
<feature type="binding site" evidence="7">
    <location>
        <position position="211"/>
    </location>
    <ligand>
        <name>substrate</name>
    </ligand>
</feature>
<evidence type="ECO:0000313" key="10">
    <source>
        <dbReference type="EMBL" id="CBG39757.1"/>
    </source>
</evidence>
<evidence type="ECO:0000259" key="9">
    <source>
        <dbReference type="Pfam" id="PF02781"/>
    </source>
</evidence>
<keyword evidence="11" id="KW-1185">Reference proteome</keyword>
<feature type="binding site" evidence="7">
    <location>
        <position position="331"/>
    </location>
    <ligand>
        <name>substrate</name>
    </ligand>
</feature>
<feature type="binding site" evidence="7">
    <location>
        <position position="230"/>
    </location>
    <ligand>
        <name>substrate</name>
    </ligand>
</feature>
<feature type="domain" description="Glucose-6-phosphate dehydrogenase NAD-binding" evidence="8">
    <location>
        <begin position="10"/>
        <end position="182"/>
    </location>
</feature>
<keyword evidence="3 7" id="KW-0313">Glucose metabolism</keyword>
<feature type="active site" description="Proton acceptor" evidence="7">
    <location>
        <position position="235"/>
    </location>
</feature>
<dbReference type="InterPro" id="IPR001282">
    <property type="entry name" value="G6P_DH"/>
</dbReference>
<feature type="binding site" evidence="7">
    <location>
        <position position="173"/>
    </location>
    <ligand>
        <name>substrate</name>
    </ligand>
</feature>
<dbReference type="SUPFAM" id="SSF55347">
    <property type="entry name" value="Glyceraldehyde-3-phosphate dehydrogenase-like, C-terminal domain"/>
    <property type="match status" value="1"/>
</dbReference>
<comment type="pathway">
    <text evidence="1 7">Carbohydrate degradation; pentose phosphate pathway; D-ribulose 5-phosphate from D-glucose 6-phosphate (oxidative stage): step 1/3.</text>
</comment>
<proteinExistence type="inferred from homology"/>
<evidence type="ECO:0000256" key="4">
    <source>
        <dbReference type="ARBA" id="ARBA00022857"/>
    </source>
</evidence>
<feature type="binding site" evidence="7">
    <location>
        <position position="47"/>
    </location>
    <ligand>
        <name>NADP(+)</name>
        <dbReference type="ChEBI" id="CHEBI:58349"/>
    </ligand>
</feature>
<dbReference type="GO" id="GO:0009051">
    <property type="term" value="P:pentose-phosphate shunt, oxidative branch"/>
    <property type="evidence" value="ECO:0007669"/>
    <property type="project" value="TreeGrafter"/>
</dbReference>
<evidence type="ECO:0000259" key="8">
    <source>
        <dbReference type="Pfam" id="PF00479"/>
    </source>
</evidence>
<feature type="domain" description="Glucose-6-phosphate dehydrogenase C-terminal" evidence="9">
    <location>
        <begin position="184"/>
        <end position="466"/>
    </location>
</feature>
<dbReference type="RefSeq" id="WP_013022843.1">
    <property type="nucleotide sequence ID" value="NC_013949.1"/>
</dbReference>
<dbReference type="GO" id="GO:0004345">
    <property type="term" value="F:glucose-6-phosphate dehydrogenase activity"/>
    <property type="evidence" value="ECO:0007669"/>
    <property type="project" value="UniProtKB-UniRule"/>
</dbReference>
<comment type="similarity">
    <text evidence="2 7">Belongs to the glucose-6-phosphate dehydrogenase family.</text>
</comment>
<dbReference type="InterPro" id="IPR036291">
    <property type="entry name" value="NAD(P)-bd_dom_sf"/>
</dbReference>
<dbReference type="UniPathway" id="UPA00115">
    <property type="reaction ID" value="UER00408"/>
</dbReference>
<dbReference type="HAMAP" id="MF_00966">
    <property type="entry name" value="G6PD"/>
    <property type="match status" value="1"/>
</dbReference>
<evidence type="ECO:0000256" key="5">
    <source>
        <dbReference type="ARBA" id="ARBA00023002"/>
    </source>
</evidence>
<dbReference type="Gene3D" id="3.40.50.720">
    <property type="entry name" value="NAD(P)-binding Rossmann-like Domain"/>
    <property type="match status" value="1"/>
</dbReference>
<protein>
    <recommendedName>
        <fullName evidence="7">Glucose-6-phosphate 1-dehydrogenase</fullName>
        <shortName evidence="7">G6PD</shortName>
        <ecNumber evidence="7">1.1.1.49</ecNumber>
    </recommendedName>
</protein>
<dbReference type="PRINTS" id="PR00079">
    <property type="entry name" value="G6PDHDRGNASE"/>
</dbReference>
<reference evidence="10 11" key="1">
    <citation type="journal article" date="2010" name="BMC Genomics">
        <title>Comparative genomics and proteomics of Helicobacter mustelae, an ulcerogenic and carcinogenic gastric pathogen.</title>
        <authorList>
            <person name="O'Toole P.W."/>
            <person name="Snelling W.J."/>
            <person name="Canchaya C."/>
            <person name="Forde B.M."/>
            <person name="Hardie K.R."/>
            <person name="Josenhans C."/>
            <person name="Graham R.L.J."/>
            <person name="McMullan G."/>
            <person name="Parkhill J."/>
            <person name="Belda E."/>
            <person name="Bentley S.D."/>
        </authorList>
    </citation>
    <scope>NUCLEOTIDE SEQUENCE [LARGE SCALE GENOMIC DNA]</scope>
    <source>
        <strain evidence="11">ATCC 43772 / LMG 18044 / NCTC 12198 / 12198</strain>
    </source>
</reference>
<comment type="catalytic activity">
    <reaction evidence="7">
        <text>D-glucose 6-phosphate + NADP(+) = 6-phospho-D-glucono-1,5-lactone + NADPH + H(+)</text>
        <dbReference type="Rhea" id="RHEA:15841"/>
        <dbReference type="ChEBI" id="CHEBI:15378"/>
        <dbReference type="ChEBI" id="CHEBI:57783"/>
        <dbReference type="ChEBI" id="CHEBI:57955"/>
        <dbReference type="ChEBI" id="CHEBI:58349"/>
        <dbReference type="ChEBI" id="CHEBI:61548"/>
        <dbReference type="EC" id="1.1.1.49"/>
    </reaction>
</comment>
<dbReference type="InterPro" id="IPR022674">
    <property type="entry name" value="G6P_DH_NAD-bd"/>
</dbReference>
<dbReference type="STRING" id="679897.HMU04960"/>
<dbReference type="SUPFAM" id="SSF51735">
    <property type="entry name" value="NAD(P)-binding Rossmann-fold domains"/>
    <property type="match status" value="1"/>
</dbReference>
<evidence type="ECO:0000313" key="11">
    <source>
        <dbReference type="Proteomes" id="UP000001522"/>
    </source>
</evidence>